<dbReference type="SMART" id="SM00347">
    <property type="entry name" value="HTH_MARR"/>
    <property type="match status" value="1"/>
</dbReference>
<dbReference type="Proteomes" id="UP000619479">
    <property type="component" value="Unassembled WGS sequence"/>
</dbReference>
<dbReference type="PRINTS" id="PR00598">
    <property type="entry name" value="HTHMARR"/>
</dbReference>
<sequence>MDHLASWLLTQTAAHAHRLVSDGFAQVGARGYHLRLLRSLATEGPASQADLGRRTGIHLSDLVGALNELEADGFVGRSPDPADRRRNIIAITDDGLARAAQLAERAARMQEELLAPLAADEREELVTLLRRLLEHHRGAGRVTAAPETGGIARRAASTPYGGMG</sequence>
<keyword evidence="4" id="KW-1185">Reference proteome</keyword>
<dbReference type="PANTHER" id="PTHR33164">
    <property type="entry name" value="TRANSCRIPTIONAL REGULATOR, MARR FAMILY"/>
    <property type="match status" value="1"/>
</dbReference>
<evidence type="ECO:0000259" key="2">
    <source>
        <dbReference type="PROSITE" id="PS50995"/>
    </source>
</evidence>
<feature type="region of interest" description="Disordered" evidence="1">
    <location>
        <begin position="140"/>
        <end position="164"/>
    </location>
</feature>
<feature type="domain" description="HTH marR-type" evidence="2">
    <location>
        <begin position="1"/>
        <end position="134"/>
    </location>
</feature>
<dbReference type="InterPro" id="IPR036388">
    <property type="entry name" value="WH-like_DNA-bd_sf"/>
</dbReference>
<evidence type="ECO:0000313" key="4">
    <source>
        <dbReference type="Proteomes" id="UP000619479"/>
    </source>
</evidence>
<dbReference type="Pfam" id="PF12802">
    <property type="entry name" value="MarR_2"/>
    <property type="match status" value="1"/>
</dbReference>
<dbReference type="AlphaFoldDB" id="A0A919MBE3"/>
<dbReference type="RefSeq" id="WP_203740788.1">
    <property type="nucleotide sequence ID" value="NZ_BAAAUC010000118.1"/>
</dbReference>
<name>A0A919MBE3_9ACTN</name>
<dbReference type="EMBL" id="BOMH01000020">
    <property type="protein sequence ID" value="GID65016.1"/>
    <property type="molecule type" value="Genomic_DNA"/>
</dbReference>
<organism evidence="3 4">
    <name type="scientific">Actinoplanes cyaneus</name>
    <dbReference type="NCBI Taxonomy" id="52696"/>
    <lineage>
        <taxon>Bacteria</taxon>
        <taxon>Bacillati</taxon>
        <taxon>Actinomycetota</taxon>
        <taxon>Actinomycetes</taxon>
        <taxon>Micromonosporales</taxon>
        <taxon>Micromonosporaceae</taxon>
        <taxon>Actinoplanes</taxon>
    </lineage>
</organism>
<accession>A0A919MBE3</accession>
<dbReference type="InterPro" id="IPR000835">
    <property type="entry name" value="HTH_MarR-typ"/>
</dbReference>
<proteinExistence type="predicted"/>
<evidence type="ECO:0000256" key="1">
    <source>
        <dbReference type="SAM" id="MobiDB-lite"/>
    </source>
</evidence>
<comment type="caution">
    <text evidence="3">The sequence shown here is derived from an EMBL/GenBank/DDBJ whole genome shotgun (WGS) entry which is preliminary data.</text>
</comment>
<dbReference type="GO" id="GO:0006950">
    <property type="term" value="P:response to stress"/>
    <property type="evidence" value="ECO:0007669"/>
    <property type="project" value="TreeGrafter"/>
</dbReference>
<gene>
    <name evidence="3" type="ORF">Acy02nite_28970</name>
</gene>
<dbReference type="InterPro" id="IPR036390">
    <property type="entry name" value="WH_DNA-bd_sf"/>
</dbReference>
<dbReference type="SUPFAM" id="SSF46785">
    <property type="entry name" value="Winged helix' DNA-binding domain"/>
    <property type="match status" value="1"/>
</dbReference>
<evidence type="ECO:0000313" key="3">
    <source>
        <dbReference type="EMBL" id="GID65016.1"/>
    </source>
</evidence>
<dbReference type="PROSITE" id="PS50995">
    <property type="entry name" value="HTH_MARR_2"/>
    <property type="match status" value="1"/>
</dbReference>
<dbReference type="Gene3D" id="1.10.10.10">
    <property type="entry name" value="Winged helix-like DNA-binding domain superfamily/Winged helix DNA-binding domain"/>
    <property type="match status" value="1"/>
</dbReference>
<dbReference type="GO" id="GO:0003700">
    <property type="term" value="F:DNA-binding transcription factor activity"/>
    <property type="evidence" value="ECO:0007669"/>
    <property type="project" value="InterPro"/>
</dbReference>
<reference evidence="3" key="1">
    <citation type="submission" date="2021-01" db="EMBL/GenBank/DDBJ databases">
        <title>Whole genome shotgun sequence of Actinoplanes cyaneus NBRC 14990.</title>
        <authorList>
            <person name="Komaki H."/>
            <person name="Tamura T."/>
        </authorList>
    </citation>
    <scope>NUCLEOTIDE SEQUENCE</scope>
    <source>
        <strain evidence="3">NBRC 14990</strain>
    </source>
</reference>
<protein>
    <recommendedName>
        <fullName evidence="2">HTH marR-type domain-containing protein</fullName>
    </recommendedName>
</protein>
<dbReference type="PANTHER" id="PTHR33164:SF43">
    <property type="entry name" value="HTH-TYPE TRANSCRIPTIONAL REPRESSOR YETL"/>
    <property type="match status" value="1"/>
</dbReference>
<dbReference type="InterPro" id="IPR039422">
    <property type="entry name" value="MarR/SlyA-like"/>
</dbReference>